<feature type="transmembrane region" description="Helical" evidence="7">
    <location>
        <begin position="261"/>
        <end position="281"/>
    </location>
</feature>
<dbReference type="InterPro" id="IPR051258">
    <property type="entry name" value="Diverse_Substrate_Transporter"/>
</dbReference>
<organism evidence="9 10">
    <name type="scientific">Sphaerotilus natans subsp. natans DSM 6575</name>
    <dbReference type="NCBI Taxonomy" id="1286631"/>
    <lineage>
        <taxon>Bacteria</taxon>
        <taxon>Pseudomonadati</taxon>
        <taxon>Pseudomonadota</taxon>
        <taxon>Betaproteobacteria</taxon>
        <taxon>Burkholderiales</taxon>
        <taxon>Sphaerotilaceae</taxon>
        <taxon>Sphaerotilus</taxon>
    </lineage>
</organism>
<evidence type="ECO:0000256" key="4">
    <source>
        <dbReference type="ARBA" id="ARBA00022989"/>
    </source>
</evidence>
<keyword evidence="3 7" id="KW-0812">Transmembrane</keyword>
<dbReference type="InterPro" id="IPR000620">
    <property type="entry name" value="EamA_dom"/>
</dbReference>
<keyword evidence="5 7" id="KW-0472">Membrane</keyword>
<dbReference type="EMBL" id="AZRA01000087">
    <property type="protein sequence ID" value="KDB51309.1"/>
    <property type="molecule type" value="Genomic_DNA"/>
</dbReference>
<feature type="transmembrane region" description="Helical" evidence="7">
    <location>
        <begin position="293"/>
        <end position="311"/>
    </location>
</feature>
<evidence type="ECO:0000256" key="2">
    <source>
        <dbReference type="ARBA" id="ARBA00022475"/>
    </source>
</evidence>
<dbReference type="STRING" id="34103.SAMN05421778_10536"/>
<feature type="transmembrane region" description="Helical" evidence="7">
    <location>
        <begin position="407"/>
        <end position="425"/>
    </location>
</feature>
<dbReference type="PATRIC" id="fig|1286631.3.peg.3000"/>
<feature type="domain" description="EamA" evidence="8">
    <location>
        <begin position="347"/>
        <end position="478"/>
    </location>
</feature>
<evidence type="ECO:0000313" key="10">
    <source>
        <dbReference type="Proteomes" id="UP000026714"/>
    </source>
</evidence>
<evidence type="ECO:0000313" key="9">
    <source>
        <dbReference type="EMBL" id="KDB51309.1"/>
    </source>
</evidence>
<feature type="transmembrane region" description="Helical" evidence="7">
    <location>
        <begin position="204"/>
        <end position="224"/>
    </location>
</feature>
<feature type="domain" description="EamA" evidence="8">
    <location>
        <begin position="202"/>
        <end position="337"/>
    </location>
</feature>
<dbReference type="Proteomes" id="UP000026714">
    <property type="component" value="Unassembled WGS sequence"/>
</dbReference>
<feature type="transmembrane region" description="Helical" evidence="7">
    <location>
        <begin position="375"/>
        <end position="395"/>
    </location>
</feature>
<feature type="region of interest" description="Disordered" evidence="6">
    <location>
        <begin position="1"/>
        <end position="27"/>
    </location>
</feature>
<evidence type="ECO:0000256" key="5">
    <source>
        <dbReference type="ARBA" id="ARBA00023136"/>
    </source>
</evidence>
<proteinExistence type="predicted"/>
<feature type="transmembrane region" description="Helical" evidence="7">
    <location>
        <begin position="318"/>
        <end position="337"/>
    </location>
</feature>
<dbReference type="eggNOG" id="COG0697">
    <property type="taxonomic scope" value="Bacteria"/>
</dbReference>
<dbReference type="Pfam" id="PF00892">
    <property type="entry name" value="EamA"/>
    <property type="match status" value="2"/>
</dbReference>
<evidence type="ECO:0000256" key="6">
    <source>
        <dbReference type="SAM" id="MobiDB-lite"/>
    </source>
</evidence>
<dbReference type="PANTHER" id="PTHR42920">
    <property type="entry name" value="OS03G0707200 PROTEIN-RELATED"/>
    <property type="match status" value="1"/>
</dbReference>
<evidence type="ECO:0000259" key="8">
    <source>
        <dbReference type="Pfam" id="PF00892"/>
    </source>
</evidence>
<evidence type="ECO:0000256" key="1">
    <source>
        <dbReference type="ARBA" id="ARBA00004651"/>
    </source>
</evidence>
<protein>
    <recommendedName>
        <fullName evidence="8">EamA domain-containing protein</fullName>
    </recommendedName>
</protein>
<keyword evidence="4 7" id="KW-1133">Transmembrane helix</keyword>
<gene>
    <name evidence="9" type="ORF">X805_30750</name>
</gene>
<feature type="region of interest" description="Disordered" evidence="6">
    <location>
        <begin position="118"/>
        <end position="147"/>
    </location>
</feature>
<evidence type="ECO:0000256" key="7">
    <source>
        <dbReference type="SAM" id="Phobius"/>
    </source>
</evidence>
<accession>A0A059KJ93</accession>
<dbReference type="PANTHER" id="PTHR42920:SF5">
    <property type="entry name" value="EAMA DOMAIN-CONTAINING PROTEIN"/>
    <property type="match status" value="1"/>
</dbReference>
<evidence type="ECO:0000256" key="3">
    <source>
        <dbReference type="ARBA" id="ARBA00022692"/>
    </source>
</evidence>
<dbReference type="GO" id="GO:0005886">
    <property type="term" value="C:plasma membrane"/>
    <property type="evidence" value="ECO:0007669"/>
    <property type="project" value="UniProtKB-SubCell"/>
</dbReference>
<dbReference type="Gene3D" id="1.10.3730.20">
    <property type="match status" value="1"/>
</dbReference>
<feature type="transmembrane region" description="Helical" evidence="7">
    <location>
        <begin position="349"/>
        <end position="368"/>
    </location>
</feature>
<keyword evidence="2" id="KW-1003">Cell membrane</keyword>
<comment type="caution">
    <text evidence="9">The sequence shown here is derived from an EMBL/GenBank/DDBJ whole genome shotgun (WGS) entry which is preliminary data.</text>
</comment>
<sequence>MVAGLEQPRLVGKAQAQPAGGDDDHLVPAGRIGLGLIDLARPERPGPELDRLPRRRAAQQHRAAVGMRAPPGQRIDLLARGIWRGHQRDEVGAQRARQPVQAGQAEVGLARLQADEGAPAQVGGRGQRRLAQAGGGAQPAQIGPDMGQHRRVAARGFGLTAQYFAHRLGPLVMRSILRNLPPAVCSRLMSAPHASASRTLRTDLLMLLTAAIWGSTFVAQQMGMDTVGPFTYTASRMLLGALLVAPLWFWRGGPFAAMPVVESRGCIGAGVLLGLVLFVAINLQQVGLLGTSVSNAGFITGLYVVVVPVLMRLGGASVSAQVWGAVLLSAAGLYFLSVKPDASIAPGDWLQLGGAMMWAVHVLLVGHLARRHDPLRLSVLQYLVAGALSAVAALVREPISLDGIVQAGGAIAWGGILSIGVAYTLQVIAQREAKASHAAIIYSSEGVFSAIGGWLVLGESIGLRGWSGAGLLLAAMLLAQWQREPETPKAQDKPVAASP</sequence>
<dbReference type="AlphaFoldDB" id="A0A059KJ93"/>
<comment type="subcellular location">
    <subcellularLocation>
        <location evidence="1">Cell membrane</location>
        <topology evidence="1">Multi-pass membrane protein</topology>
    </subcellularLocation>
</comment>
<dbReference type="InterPro" id="IPR037185">
    <property type="entry name" value="EmrE-like"/>
</dbReference>
<name>A0A059KJ93_9BURK</name>
<keyword evidence="10" id="KW-1185">Reference proteome</keyword>
<reference evidence="9 10" key="1">
    <citation type="journal article" date="2014" name="FEMS Microbiol. Ecol.">
        <title>Sphaerotilus natans encrusted with nanoball-shaped Fe(III) oxide minerals formed by nitrate-reducing mixotrophic Fe(II) oxidation.</title>
        <authorList>
            <person name="Park S."/>
            <person name="Kim D.H."/>
            <person name="Lee J.H."/>
            <person name="Hur H.G."/>
        </authorList>
    </citation>
    <scope>NUCLEOTIDE SEQUENCE [LARGE SCALE GENOMIC DNA]</scope>
    <source>
        <strain evidence="9 10">DSM 6575</strain>
    </source>
</reference>
<feature type="transmembrane region" description="Helical" evidence="7">
    <location>
        <begin position="230"/>
        <end position="249"/>
    </location>
</feature>
<dbReference type="SUPFAM" id="SSF103481">
    <property type="entry name" value="Multidrug resistance efflux transporter EmrE"/>
    <property type="match status" value="1"/>
</dbReference>